<dbReference type="EMBL" id="QJKJ01002033">
    <property type="protein sequence ID" value="RDY04696.1"/>
    <property type="molecule type" value="Genomic_DNA"/>
</dbReference>
<organism evidence="1 2">
    <name type="scientific">Mucuna pruriens</name>
    <name type="common">Velvet bean</name>
    <name type="synonym">Dolichos pruriens</name>
    <dbReference type="NCBI Taxonomy" id="157652"/>
    <lineage>
        <taxon>Eukaryota</taxon>
        <taxon>Viridiplantae</taxon>
        <taxon>Streptophyta</taxon>
        <taxon>Embryophyta</taxon>
        <taxon>Tracheophyta</taxon>
        <taxon>Spermatophyta</taxon>
        <taxon>Magnoliopsida</taxon>
        <taxon>eudicotyledons</taxon>
        <taxon>Gunneridae</taxon>
        <taxon>Pentapetalae</taxon>
        <taxon>rosids</taxon>
        <taxon>fabids</taxon>
        <taxon>Fabales</taxon>
        <taxon>Fabaceae</taxon>
        <taxon>Papilionoideae</taxon>
        <taxon>50 kb inversion clade</taxon>
        <taxon>NPAAA clade</taxon>
        <taxon>indigoferoid/millettioid clade</taxon>
        <taxon>Phaseoleae</taxon>
        <taxon>Mucuna</taxon>
    </lineage>
</organism>
<keyword evidence="2" id="KW-1185">Reference proteome</keyword>
<sequence length="62" mass="6534">MVSNVSSNFSDLVIIGERIEAGLRSGKITATINGNSLAKKVAPEMKKGETNAIMTTRPGNSQ</sequence>
<gene>
    <name evidence="1" type="ORF">CR513_11565</name>
</gene>
<proteinExistence type="predicted"/>
<feature type="non-terminal residue" evidence="1">
    <location>
        <position position="1"/>
    </location>
</feature>
<comment type="caution">
    <text evidence="1">The sequence shown here is derived from an EMBL/GenBank/DDBJ whole genome shotgun (WGS) entry which is preliminary data.</text>
</comment>
<dbReference type="Proteomes" id="UP000257109">
    <property type="component" value="Unassembled WGS sequence"/>
</dbReference>
<dbReference type="OrthoDB" id="1750196at2759"/>
<dbReference type="AlphaFoldDB" id="A0A371HPG8"/>
<accession>A0A371HPG8</accession>
<name>A0A371HPG8_MUCPR</name>
<evidence type="ECO:0000313" key="1">
    <source>
        <dbReference type="EMBL" id="RDY04696.1"/>
    </source>
</evidence>
<protein>
    <submittedName>
        <fullName evidence="1">Uncharacterized protein</fullName>
    </submittedName>
</protein>
<evidence type="ECO:0000313" key="2">
    <source>
        <dbReference type="Proteomes" id="UP000257109"/>
    </source>
</evidence>
<reference evidence="1" key="1">
    <citation type="submission" date="2018-05" db="EMBL/GenBank/DDBJ databases">
        <title>Draft genome of Mucuna pruriens seed.</title>
        <authorList>
            <person name="Nnadi N.E."/>
            <person name="Vos R."/>
            <person name="Hasami M.H."/>
            <person name="Devisetty U.K."/>
            <person name="Aguiy J.C."/>
        </authorList>
    </citation>
    <scope>NUCLEOTIDE SEQUENCE [LARGE SCALE GENOMIC DNA]</scope>
    <source>
        <strain evidence="1">JCA_2017</strain>
    </source>
</reference>